<evidence type="ECO:0000313" key="7">
    <source>
        <dbReference type="EMBL" id="EEJ72084.1"/>
    </source>
</evidence>
<proteinExistence type="predicted"/>
<name>C2EN04_9LACO</name>
<organism evidence="7 8">
    <name type="scientific">Lactobacillus ultunensis DSM 16047</name>
    <dbReference type="NCBI Taxonomy" id="525365"/>
    <lineage>
        <taxon>Bacteria</taxon>
        <taxon>Bacillati</taxon>
        <taxon>Bacillota</taxon>
        <taxon>Bacilli</taxon>
        <taxon>Lactobacillales</taxon>
        <taxon>Lactobacillaceae</taxon>
        <taxon>Lactobacillus</taxon>
    </lineage>
</organism>
<evidence type="ECO:0000256" key="2">
    <source>
        <dbReference type="ARBA" id="ARBA00022679"/>
    </source>
</evidence>
<dbReference type="Pfam" id="PF08543">
    <property type="entry name" value="Phos_pyr_kin"/>
    <property type="match status" value="1"/>
</dbReference>
<evidence type="ECO:0000313" key="8">
    <source>
        <dbReference type="Proteomes" id="UP000005583"/>
    </source>
</evidence>
<dbReference type="InterPro" id="IPR029056">
    <property type="entry name" value="Ribokinase-like"/>
</dbReference>
<feature type="domain" description="Pyridoxamine kinase/Phosphomethylpyrimidine kinase" evidence="6">
    <location>
        <begin position="23"/>
        <end position="204"/>
    </location>
</feature>
<keyword evidence="3" id="KW-0547">Nucleotide-binding</keyword>
<dbReference type="GO" id="GO:0005829">
    <property type="term" value="C:cytosol"/>
    <property type="evidence" value="ECO:0007669"/>
    <property type="project" value="TreeGrafter"/>
</dbReference>
<reference evidence="7 8" key="1">
    <citation type="submission" date="2009-01" db="EMBL/GenBank/DDBJ databases">
        <authorList>
            <person name="Qin X."/>
            <person name="Bachman B."/>
            <person name="Battles P."/>
            <person name="Bell A."/>
            <person name="Bess C."/>
            <person name="Bickham C."/>
            <person name="Chaboub L."/>
            <person name="Chen D."/>
            <person name="Coyle M."/>
            <person name="Deiros D.R."/>
            <person name="Dinh H."/>
            <person name="Forbes L."/>
            <person name="Fowler G."/>
            <person name="Francisco L."/>
            <person name="Fu Q."/>
            <person name="Gubbala S."/>
            <person name="Hale W."/>
            <person name="Han Y."/>
            <person name="Hemphill L."/>
            <person name="Highlander S.K."/>
            <person name="Hirani K."/>
            <person name="Hogues M."/>
            <person name="Jackson L."/>
            <person name="Jakkamsetti A."/>
            <person name="Javaid M."/>
            <person name="Jiang H."/>
            <person name="Korchina V."/>
            <person name="Kovar C."/>
            <person name="Lara F."/>
            <person name="Lee S."/>
            <person name="Mata R."/>
            <person name="Mathew T."/>
            <person name="Moen C."/>
            <person name="Morales K."/>
            <person name="Munidasa M."/>
            <person name="Nazareth L."/>
            <person name="Ngo R."/>
            <person name="Nguyen L."/>
            <person name="Okwuonu G."/>
            <person name="Ongeri F."/>
            <person name="Patil S."/>
            <person name="Petrosino J."/>
            <person name="Pham C."/>
            <person name="Pham P."/>
            <person name="Pu L.-L."/>
            <person name="Puazo M."/>
            <person name="Raj R."/>
            <person name="Reid J."/>
            <person name="Rouhana J."/>
            <person name="Saada N."/>
            <person name="Shang Y."/>
            <person name="Simmons D."/>
            <person name="Thornton R."/>
            <person name="Warren J."/>
            <person name="Weissenberger G."/>
            <person name="Zhang J."/>
            <person name="Zhang L."/>
            <person name="Zhou C."/>
            <person name="Zhu D."/>
            <person name="Muzny D."/>
            <person name="Worley K."/>
            <person name="Gibbs R."/>
        </authorList>
    </citation>
    <scope>NUCLEOTIDE SEQUENCE [LARGE SCALE GENOMIC DNA]</scope>
    <source>
        <strain evidence="7 8">DSM 16047</strain>
    </source>
</reference>
<dbReference type="STRING" id="525365.HMPREF0548_1050"/>
<dbReference type="HOGENOM" id="CLU_046496_2_1_9"/>
<dbReference type="SUPFAM" id="SSF53613">
    <property type="entry name" value="Ribokinase-like"/>
    <property type="match status" value="1"/>
</dbReference>
<dbReference type="Proteomes" id="UP000005583">
    <property type="component" value="Unassembled WGS sequence"/>
</dbReference>
<dbReference type="InterPro" id="IPR013749">
    <property type="entry name" value="PM/HMP-P_kinase-1"/>
</dbReference>
<sequence length="219" mass="24517">MSAEMPKIIEHWKKESFYFDALYLGYLGNHALDFWLKNIDQISYQREKVLIDPAMADNGKMYRGLNKDYVIKMRKLISKATILTPNMTEAALFLGEKITEVSLSSAKYLAEALANRFSIPNVIITGIPLEQEKIAEVGVTRQKSWSLVQKKLPGSFFGTGDIFASSFLAAYLHNNELKQSCSIAANFVAKAINATTNQNARLGPNYAAGLSWLINQLKE</sequence>
<comment type="caution">
    <text evidence="7">The sequence shown here is derived from an EMBL/GenBank/DDBJ whole genome shotgun (WGS) entry which is preliminary data.</text>
</comment>
<evidence type="ECO:0000256" key="5">
    <source>
        <dbReference type="ARBA" id="ARBA00022840"/>
    </source>
</evidence>
<keyword evidence="2 7" id="KW-0808">Transferase</keyword>
<evidence type="ECO:0000259" key="6">
    <source>
        <dbReference type="Pfam" id="PF08543"/>
    </source>
</evidence>
<keyword evidence="5" id="KW-0067">ATP-binding</keyword>
<protein>
    <recommendedName>
        <fullName evidence="1">pyridoxal kinase</fullName>
        <ecNumber evidence="1">2.7.1.35</ecNumber>
    </recommendedName>
</protein>
<evidence type="ECO:0000256" key="4">
    <source>
        <dbReference type="ARBA" id="ARBA00022777"/>
    </source>
</evidence>
<dbReference type="PANTHER" id="PTHR10534:SF2">
    <property type="entry name" value="PYRIDOXAL KINASE"/>
    <property type="match status" value="1"/>
</dbReference>
<dbReference type="GO" id="GO:0005524">
    <property type="term" value="F:ATP binding"/>
    <property type="evidence" value="ECO:0007669"/>
    <property type="project" value="UniProtKB-KW"/>
</dbReference>
<keyword evidence="4 7" id="KW-0418">Kinase</keyword>
<dbReference type="AlphaFoldDB" id="C2EN04"/>
<dbReference type="EMBL" id="ACGU01000048">
    <property type="protein sequence ID" value="EEJ72084.1"/>
    <property type="molecule type" value="Genomic_DNA"/>
</dbReference>
<dbReference type="Gene3D" id="3.40.1190.20">
    <property type="match status" value="1"/>
</dbReference>
<accession>C2EN04</accession>
<evidence type="ECO:0000256" key="3">
    <source>
        <dbReference type="ARBA" id="ARBA00022741"/>
    </source>
</evidence>
<dbReference type="GO" id="GO:0009443">
    <property type="term" value="P:pyridoxal 5'-phosphate salvage"/>
    <property type="evidence" value="ECO:0007669"/>
    <property type="project" value="InterPro"/>
</dbReference>
<dbReference type="eggNOG" id="COG2240">
    <property type="taxonomic scope" value="Bacteria"/>
</dbReference>
<evidence type="ECO:0000256" key="1">
    <source>
        <dbReference type="ARBA" id="ARBA00012104"/>
    </source>
</evidence>
<dbReference type="PANTHER" id="PTHR10534">
    <property type="entry name" value="PYRIDOXAL KINASE"/>
    <property type="match status" value="1"/>
</dbReference>
<gene>
    <name evidence="7" type="ORF">HMPREF0548_1050</name>
</gene>
<keyword evidence="8" id="KW-1185">Reference proteome</keyword>
<dbReference type="InterPro" id="IPR004625">
    <property type="entry name" value="PyrdxlKinase"/>
</dbReference>
<dbReference type="GO" id="GO:0008478">
    <property type="term" value="F:pyridoxal kinase activity"/>
    <property type="evidence" value="ECO:0007669"/>
    <property type="project" value="UniProtKB-EC"/>
</dbReference>
<dbReference type="EC" id="2.7.1.35" evidence="1"/>